<sequence>MEVSPQGKKQKLQSPARKFLSTGTQKDLWLVVREGSLAEVDSALSLLKKSGGDINSRNIFGLTPLHIATWRNHIPIVRRLLTAGADPDARWLSSCFFYMLLY</sequence>
<dbReference type="Gene3D" id="1.25.40.20">
    <property type="entry name" value="Ankyrin repeat-containing domain"/>
    <property type="match status" value="1"/>
</dbReference>
<accession>A0A314Y9N8</accession>
<dbReference type="InterPro" id="IPR036770">
    <property type="entry name" value="Ankyrin_rpt-contain_sf"/>
</dbReference>
<evidence type="ECO:0000313" key="2">
    <source>
        <dbReference type="EMBL" id="PQQ00808.1"/>
    </source>
</evidence>
<proteinExistence type="predicted"/>
<dbReference type="Proteomes" id="UP000250321">
    <property type="component" value="Unassembled WGS sequence"/>
</dbReference>
<gene>
    <name evidence="2" type="ORF">Pyn_05879</name>
</gene>
<keyword evidence="3" id="KW-1185">Reference proteome</keyword>
<dbReference type="SMART" id="SM00248">
    <property type="entry name" value="ANK"/>
    <property type="match status" value="1"/>
</dbReference>
<dbReference type="SUPFAM" id="SSF48403">
    <property type="entry name" value="Ankyrin repeat"/>
    <property type="match status" value="1"/>
</dbReference>
<dbReference type="OrthoDB" id="1701779at2759"/>
<dbReference type="PROSITE" id="PS50297">
    <property type="entry name" value="ANK_REP_REGION"/>
    <property type="match status" value="1"/>
</dbReference>
<dbReference type="AlphaFoldDB" id="A0A314Y9N8"/>
<feature type="repeat" description="ANK" evidence="1">
    <location>
        <begin position="60"/>
        <end position="90"/>
    </location>
</feature>
<dbReference type="PROSITE" id="PS50088">
    <property type="entry name" value="ANK_REPEAT"/>
    <property type="match status" value="1"/>
</dbReference>
<comment type="caution">
    <text evidence="2">The sequence shown here is derived from an EMBL/GenBank/DDBJ whole genome shotgun (WGS) entry which is preliminary data.</text>
</comment>
<dbReference type="STRING" id="2094558.A0A314Y9N8"/>
<name>A0A314Y9N8_PRUYE</name>
<organism evidence="2 3">
    <name type="scientific">Prunus yedoensis var. nudiflora</name>
    <dbReference type="NCBI Taxonomy" id="2094558"/>
    <lineage>
        <taxon>Eukaryota</taxon>
        <taxon>Viridiplantae</taxon>
        <taxon>Streptophyta</taxon>
        <taxon>Embryophyta</taxon>
        <taxon>Tracheophyta</taxon>
        <taxon>Spermatophyta</taxon>
        <taxon>Magnoliopsida</taxon>
        <taxon>eudicotyledons</taxon>
        <taxon>Gunneridae</taxon>
        <taxon>Pentapetalae</taxon>
        <taxon>rosids</taxon>
        <taxon>fabids</taxon>
        <taxon>Rosales</taxon>
        <taxon>Rosaceae</taxon>
        <taxon>Amygdaloideae</taxon>
        <taxon>Amygdaleae</taxon>
        <taxon>Prunus</taxon>
    </lineage>
</organism>
<protein>
    <submittedName>
        <fullName evidence="2">Uncharacterized protein</fullName>
    </submittedName>
</protein>
<keyword evidence="1" id="KW-0040">ANK repeat</keyword>
<reference evidence="2 3" key="1">
    <citation type="submission" date="2018-02" db="EMBL/GenBank/DDBJ databases">
        <title>Draft genome of wild Prunus yedoensis var. nudiflora.</title>
        <authorList>
            <person name="Baek S."/>
            <person name="Kim J.-H."/>
            <person name="Choi K."/>
            <person name="Kim G.-B."/>
            <person name="Cho A."/>
            <person name="Jang H."/>
            <person name="Shin C.-H."/>
            <person name="Yu H.-J."/>
            <person name="Mun J.-H."/>
        </authorList>
    </citation>
    <scope>NUCLEOTIDE SEQUENCE [LARGE SCALE GENOMIC DNA]</scope>
    <source>
        <strain evidence="3">cv. Jeju island</strain>
        <tissue evidence="2">Leaf</tissue>
    </source>
</reference>
<dbReference type="InterPro" id="IPR002110">
    <property type="entry name" value="Ankyrin_rpt"/>
</dbReference>
<evidence type="ECO:0000256" key="1">
    <source>
        <dbReference type="PROSITE-ProRule" id="PRU00023"/>
    </source>
</evidence>
<dbReference type="EMBL" id="PJQY01001647">
    <property type="protein sequence ID" value="PQQ00808.1"/>
    <property type="molecule type" value="Genomic_DNA"/>
</dbReference>
<evidence type="ECO:0000313" key="3">
    <source>
        <dbReference type="Proteomes" id="UP000250321"/>
    </source>
</evidence>
<dbReference type="Pfam" id="PF00023">
    <property type="entry name" value="Ank"/>
    <property type="match status" value="1"/>
</dbReference>